<dbReference type="InterPro" id="IPR001736">
    <property type="entry name" value="PLipase_D/transphosphatidylase"/>
</dbReference>
<evidence type="ECO:0000313" key="12">
    <source>
        <dbReference type="Proteomes" id="UP000216947"/>
    </source>
</evidence>
<name>A0A261QVK8_9BORD</name>
<dbReference type="SMART" id="SM00155">
    <property type="entry name" value="PLDc"/>
    <property type="match status" value="2"/>
</dbReference>
<evidence type="ECO:0000256" key="6">
    <source>
        <dbReference type="ARBA" id="ARBA00023136"/>
    </source>
</evidence>
<keyword evidence="6 9" id="KW-0472">Membrane</keyword>
<feature type="domain" description="PLD phosphodiesterase" evidence="10">
    <location>
        <begin position="116"/>
        <end position="143"/>
    </location>
</feature>
<comment type="subcellular location">
    <subcellularLocation>
        <location evidence="9">Cell membrane</location>
        <topology evidence="9">Peripheral membrane protein</topology>
    </subcellularLocation>
</comment>
<evidence type="ECO:0000256" key="4">
    <source>
        <dbReference type="ARBA" id="ARBA00022737"/>
    </source>
</evidence>
<comment type="catalytic activity">
    <reaction evidence="9">
        <text>2 a 1,2-diacyl-sn-glycero-3-phospho-(1'-sn-glycerol) = a cardiolipin + glycerol</text>
        <dbReference type="Rhea" id="RHEA:31451"/>
        <dbReference type="ChEBI" id="CHEBI:17754"/>
        <dbReference type="ChEBI" id="CHEBI:62237"/>
        <dbReference type="ChEBI" id="CHEBI:64716"/>
    </reaction>
</comment>
<evidence type="ECO:0000256" key="9">
    <source>
        <dbReference type="HAMAP-Rule" id="MF_01917"/>
    </source>
</evidence>
<proteinExistence type="inferred from homology"/>
<feature type="active site" evidence="9">
    <location>
        <position position="123"/>
    </location>
</feature>
<dbReference type="CDD" id="cd09110">
    <property type="entry name" value="PLDc_CLS_1"/>
    <property type="match status" value="1"/>
</dbReference>
<feature type="active site" evidence="9">
    <location>
        <position position="318"/>
    </location>
</feature>
<dbReference type="InterPro" id="IPR030872">
    <property type="entry name" value="Cardiolipin_synth_ClsB"/>
</dbReference>
<feature type="active site" evidence="9">
    <location>
        <position position="311"/>
    </location>
</feature>
<comment type="caution">
    <text evidence="11">The sequence shown here is derived from an EMBL/GenBank/DDBJ whole genome shotgun (WGS) entry which is preliminary data.</text>
</comment>
<keyword evidence="2 9" id="KW-0444">Lipid biosynthesis</keyword>
<dbReference type="Gene3D" id="3.30.870.10">
    <property type="entry name" value="Endonuclease Chain A"/>
    <property type="match status" value="2"/>
</dbReference>
<keyword evidence="3 9" id="KW-0808">Transferase</keyword>
<dbReference type="GO" id="GO:0005886">
    <property type="term" value="C:plasma membrane"/>
    <property type="evidence" value="ECO:0007669"/>
    <property type="project" value="UniProtKB-SubCell"/>
</dbReference>
<organism evidence="11 12">
    <name type="scientific">Bordetella genomosp. 7</name>
    <dbReference type="NCBI Taxonomy" id="1416805"/>
    <lineage>
        <taxon>Bacteria</taxon>
        <taxon>Pseudomonadati</taxon>
        <taxon>Pseudomonadota</taxon>
        <taxon>Betaproteobacteria</taxon>
        <taxon>Burkholderiales</taxon>
        <taxon>Alcaligenaceae</taxon>
        <taxon>Bordetella</taxon>
    </lineage>
</organism>
<evidence type="ECO:0000256" key="3">
    <source>
        <dbReference type="ARBA" id="ARBA00022679"/>
    </source>
</evidence>
<dbReference type="Proteomes" id="UP000216947">
    <property type="component" value="Unassembled WGS sequence"/>
</dbReference>
<evidence type="ECO:0000256" key="5">
    <source>
        <dbReference type="ARBA" id="ARBA00023098"/>
    </source>
</evidence>
<keyword evidence="1 9" id="KW-1003">Cell membrane</keyword>
<dbReference type="RefSeq" id="WP_094797583.1">
    <property type="nucleotide sequence ID" value="NZ_NEVI01000023.1"/>
</dbReference>
<gene>
    <name evidence="9" type="primary">clsB</name>
    <name evidence="11" type="ORF">CAL19_17935</name>
</gene>
<dbReference type="EC" id="2.7.8.-" evidence="9"/>
<dbReference type="InterPro" id="IPR025202">
    <property type="entry name" value="PLD-like_dom"/>
</dbReference>
<evidence type="ECO:0000256" key="8">
    <source>
        <dbReference type="ARBA" id="ARBA00023264"/>
    </source>
</evidence>
<dbReference type="OrthoDB" id="9762009at2"/>
<dbReference type="PANTHER" id="PTHR21248">
    <property type="entry name" value="CARDIOLIPIN SYNTHASE"/>
    <property type="match status" value="1"/>
</dbReference>
<comment type="similarity">
    <text evidence="9">Belongs to the phospholipase D family. Cardiolipin synthase subfamily. ClsB sub-subfamily.</text>
</comment>
<keyword evidence="5 9" id="KW-0443">Lipid metabolism</keyword>
<keyword evidence="7 9" id="KW-0594">Phospholipid biosynthesis</keyword>
<evidence type="ECO:0000313" key="11">
    <source>
        <dbReference type="EMBL" id="OZI16557.1"/>
    </source>
</evidence>
<feature type="active site" evidence="9">
    <location>
        <position position="121"/>
    </location>
</feature>
<evidence type="ECO:0000259" key="10">
    <source>
        <dbReference type="PROSITE" id="PS50035"/>
    </source>
</evidence>
<protein>
    <recommendedName>
        <fullName evidence="9">Cardiolipin synthase B</fullName>
        <shortName evidence="9">CL synthase</shortName>
        <ecNumber evidence="9">2.7.8.-</ecNumber>
    </recommendedName>
</protein>
<evidence type="ECO:0000256" key="1">
    <source>
        <dbReference type="ARBA" id="ARBA00022475"/>
    </source>
</evidence>
<dbReference type="CDD" id="cd09159">
    <property type="entry name" value="PLDc_ybhO_like_2"/>
    <property type="match status" value="1"/>
</dbReference>
<dbReference type="EMBL" id="NEVK01000008">
    <property type="protein sequence ID" value="OZI16557.1"/>
    <property type="molecule type" value="Genomic_DNA"/>
</dbReference>
<dbReference type="PANTHER" id="PTHR21248:SF23">
    <property type="entry name" value="CARDIOLIPIN SYNTHASE B"/>
    <property type="match status" value="1"/>
</dbReference>
<keyword evidence="12" id="KW-1185">Reference proteome</keyword>
<dbReference type="Pfam" id="PF13091">
    <property type="entry name" value="PLDc_2"/>
    <property type="match status" value="2"/>
</dbReference>
<sequence length="403" mass="45881">MKGDIVRLDWTDDNAIDLLQNGADFFPALCQAIDAAQTSVHLETYIFVLDRTGEKVLQCLERAARRGVKVRLVLDGFGSADVAEAVTARMTDAGGYCRIYRPEPPWYRRLVPSRSRLRRLHRKVAAIDGETVFIGGINIVDDYDDLDPADNIAGARFDFAVRVRGPLVAYAVHAQELLWVRLNWARLRRHPREWPRLRLALPHTPAAAGAGRRRAALVLRDNLRFRQTFERAYLYGIQHARRDILIANAYFFPGRQFRKALLRAAARGVRVRLLLQGKVEYHMQYHATRSLYDQLLRGGVEIYEYMPGYLHAKVAVIDNMAMVGSSNLDPFSLLLAREANVVVDDQPFAWELQHRLESAITSGGRFVRPLDYRRRGWLRRGIDAAAYTLLRIGVALTGRSGEY</sequence>
<feature type="domain" description="PLD phosphodiesterase" evidence="10">
    <location>
        <begin position="306"/>
        <end position="332"/>
    </location>
</feature>
<dbReference type="GO" id="GO:0008808">
    <property type="term" value="F:cardiolipin synthase activity"/>
    <property type="evidence" value="ECO:0007669"/>
    <property type="project" value="InterPro"/>
</dbReference>
<dbReference type="SUPFAM" id="SSF56024">
    <property type="entry name" value="Phospholipase D/nuclease"/>
    <property type="match status" value="2"/>
</dbReference>
<keyword evidence="8 9" id="KW-1208">Phospholipid metabolism</keyword>
<keyword evidence="4" id="KW-0677">Repeat</keyword>
<comment type="function">
    <text evidence="9">Catalyzes the phosphatidyl group transfer from one phosphatidylglycerol molecule to another to form cardiolipin (CL) (diphosphatidylglycerol) and glycerol.</text>
</comment>
<accession>A0A261QVK8</accession>
<dbReference type="GO" id="GO:0032049">
    <property type="term" value="P:cardiolipin biosynthetic process"/>
    <property type="evidence" value="ECO:0007669"/>
    <property type="project" value="InterPro"/>
</dbReference>
<evidence type="ECO:0000256" key="2">
    <source>
        <dbReference type="ARBA" id="ARBA00022516"/>
    </source>
</evidence>
<dbReference type="HAMAP" id="MF_01917">
    <property type="entry name" value="Cardiolipin_synth_ClsB"/>
    <property type="match status" value="1"/>
</dbReference>
<dbReference type="NCBIfam" id="NF008427">
    <property type="entry name" value="PRK11263.1"/>
    <property type="match status" value="1"/>
</dbReference>
<evidence type="ECO:0000256" key="7">
    <source>
        <dbReference type="ARBA" id="ARBA00023209"/>
    </source>
</evidence>
<feature type="active site" evidence="9">
    <location>
        <position position="128"/>
    </location>
</feature>
<feature type="active site" evidence="9">
    <location>
        <position position="313"/>
    </location>
</feature>
<dbReference type="AlphaFoldDB" id="A0A261QVK8"/>
<reference evidence="12" key="1">
    <citation type="submission" date="2017-05" db="EMBL/GenBank/DDBJ databases">
        <title>Complete and WGS of Bordetella genogroups.</title>
        <authorList>
            <person name="Spilker T."/>
            <person name="Lipuma J."/>
        </authorList>
    </citation>
    <scope>NUCLEOTIDE SEQUENCE [LARGE SCALE GENOMIC DNA]</scope>
    <source>
        <strain evidence="12">AU18089</strain>
    </source>
</reference>
<dbReference type="PROSITE" id="PS50035">
    <property type="entry name" value="PLD"/>
    <property type="match status" value="2"/>
</dbReference>